<dbReference type="Gene3D" id="3.40.50.10420">
    <property type="entry name" value="NagB/RpiA/CoA transferase-like"/>
    <property type="match status" value="1"/>
</dbReference>
<dbReference type="GO" id="GO:0009396">
    <property type="term" value="P:folic acid-containing compound biosynthetic process"/>
    <property type="evidence" value="ECO:0007669"/>
    <property type="project" value="TreeGrafter"/>
</dbReference>
<comment type="similarity">
    <text evidence="1">Belongs to the 5-formyltetrahydrofolate cyclo-ligase family.</text>
</comment>
<evidence type="ECO:0000256" key="3">
    <source>
        <dbReference type="ARBA" id="ARBA00022840"/>
    </source>
</evidence>
<keyword evidence="8" id="KW-1185">Reference proteome</keyword>
<dbReference type="Pfam" id="PF01812">
    <property type="entry name" value="5-FTHF_cyc-lig"/>
    <property type="match status" value="1"/>
</dbReference>
<reference evidence="7 8" key="1">
    <citation type="journal article" date="2020" name="ISME J.">
        <title>Uncovering the hidden diversity of litter-decomposition mechanisms in mushroom-forming fungi.</title>
        <authorList>
            <person name="Floudas D."/>
            <person name="Bentzer J."/>
            <person name="Ahren D."/>
            <person name="Johansson T."/>
            <person name="Persson P."/>
            <person name="Tunlid A."/>
        </authorList>
    </citation>
    <scope>NUCLEOTIDE SEQUENCE [LARGE SCALE GENOMIC DNA]</scope>
    <source>
        <strain evidence="7 8">CBS 291.85</strain>
    </source>
</reference>
<dbReference type="GO" id="GO:0030272">
    <property type="term" value="F:5-formyltetrahydrofolate cyclo-ligase activity"/>
    <property type="evidence" value="ECO:0007669"/>
    <property type="project" value="UniProtKB-EC"/>
</dbReference>
<accession>A0A8H5LW22</accession>
<dbReference type="InterPro" id="IPR002698">
    <property type="entry name" value="FTHF_cligase"/>
</dbReference>
<name>A0A8H5LW22_9AGAR</name>
<evidence type="ECO:0000256" key="5">
    <source>
        <dbReference type="ARBA" id="ARBA00038966"/>
    </source>
</evidence>
<evidence type="ECO:0000256" key="2">
    <source>
        <dbReference type="ARBA" id="ARBA00022741"/>
    </source>
</evidence>
<gene>
    <name evidence="7" type="ORF">D9758_003574</name>
</gene>
<feature type="compositionally biased region" description="Basic and acidic residues" evidence="6">
    <location>
        <begin position="363"/>
        <end position="373"/>
    </location>
</feature>
<evidence type="ECO:0000313" key="7">
    <source>
        <dbReference type="EMBL" id="KAF5371678.1"/>
    </source>
</evidence>
<feature type="region of interest" description="Disordered" evidence="6">
    <location>
        <begin position="314"/>
        <end position="373"/>
    </location>
</feature>
<evidence type="ECO:0000256" key="4">
    <source>
        <dbReference type="ARBA" id="ARBA00036539"/>
    </source>
</evidence>
<dbReference type="OrthoDB" id="2015992at2759"/>
<dbReference type="InterPro" id="IPR024185">
    <property type="entry name" value="FTHF_cligase-like_sf"/>
</dbReference>
<evidence type="ECO:0000313" key="8">
    <source>
        <dbReference type="Proteomes" id="UP000559256"/>
    </source>
</evidence>
<dbReference type="EMBL" id="JAACJM010000007">
    <property type="protein sequence ID" value="KAF5371678.1"/>
    <property type="molecule type" value="Genomic_DNA"/>
</dbReference>
<feature type="compositionally biased region" description="Polar residues" evidence="6">
    <location>
        <begin position="281"/>
        <end position="292"/>
    </location>
</feature>
<dbReference type="InterPro" id="IPR037171">
    <property type="entry name" value="NagB/RpiA_transferase-like"/>
</dbReference>
<dbReference type="Proteomes" id="UP000559256">
    <property type="component" value="Unassembled WGS sequence"/>
</dbReference>
<proteinExistence type="inferred from homology"/>
<evidence type="ECO:0000256" key="1">
    <source>
        <dbReference type="ARBA" id="ARBA00010638"/>
    </source>
</evidence>
<protein>
    <recommendedName>
        <fullName evidence="5">5-formyltetrahydrofolate cyclo-ligase</fullName>
        <ecNumber evidence="5">6.3.3.2</ecNumber>
    </recommendedName>
</protein>
<dbReference type="GO" id="GO:0005524">
    <property type="term" value="F:ATP binding"/>
    <property type="evidence" value="ECO:0007669"/>
    <property type="project" value="UniProtKB-KW"/>
</dbReference>
<dbReference type="GO" id="GO:0035999">
    <property type="term" value="P:tetrahydrofolate interconversion"/>
    <property type="evidence" value="ECO:0007669"/>
    <property type="project" value="TreeGrafter"/>
</dbReference>
<evidence type="ECO:0000256" key="6">
    <source>
        <dbReference type="SAM" id="MobiDB-lite"/>
    </source>
</evidence>
<keyword evidence="3" id="KW-0067">ATP-binding</keyword>
<dbReference type="PANTHER" id="PTHR23407">
    <property type="entry name" value="ATPASE INHIBITOR/5-FORMYLTETRAHYDROFOLATE CYCLO-LIGASE"/>
    <property type="match status" value="1"/>
</dbReference>
<dbReference type="SUPFAM" id="SSF100950">
    <property type="entry name" value="NagB/RpiA/CoA transferase-like"/>
    <property type="match status" value="1"/>
</dbReference>
<organism evidence="7 8">
    <name type="scientific">Tetrapyrgos nigripes</name>
    <dbReference type="NCBI Taxonomy" id="182062"/>
    <lineage>
        <taxon>Eukaryota</taxon>
        <taxon>Fungi</taxon>
        <taxon>Dikarya</taxon>
        <taxon>Basidiomycota</taxon>
        <taxon>Agaricomycotina</taxon>
        <taxon>Agaricomycetes</taxon>
        <taxon>Agaricomycetidae</taxon>
        <taxon>Agaricales</taxon>
        <taxon>Marasmiineae</taxon>
        <taxon>Marasmiaceae</taxon>
        <taxon>Tetrapyrgos</taxon>
    </lineage>
</organism>
<dbReference type="EC" id="6.3.3.2" evidence="5"/>
<dbReference type="PANTHER" id="PTHR23407:SF1">
    <property type="entry name" value="5-FORMYLTETRAHYDROFOLATE CYCLO-LIGASE"/>
    <property type="match status" value="1"/>
</dbReference>
<sequence>MDVRSFGLTALARKRASSTRALSKSKFYIGLLDKPPSTGIFPADNERIRIRKLMGVYLGGIESSDAQKQGMRHPSVVRSRPYIKFSFPARAVTKNLLSLASFQQCKNVSCFLTEKPELDTSEIIKEILASGKNLFLPKINSSHEGKMDFMQAFDLEHVEALRLKQKAFQSEYKNGMRRRNALDTPEGLEMMLIPGVAFQPTMQVLEYGPGFFFDRTKRNYGRFIRSFFHSEGGRRRPILVGLAYRQQILDHTRADPVTYNLNTGDNLGNGNENANVDADASTKNVDGTSSSAPGPARNEDENAGVDIAVDVGAPSSAPTLAHPRPRPRSFIPRSKYHFKLDYIVTPDGVLEPPEQPQQEQEQESQRDVPPHLQ</sequence>
<comment type="catalytic activity">
    <reaction evidence="4">
        <text>(6S)-5-formyl-5,6,7,8-tetrahydrofolate + ATP = (6R)-5,10-methenyltetrahydrofolate + ADP + phosphate</text>
        <dbReference type="Rhea" id="RHEA:10488"/>
        <dbReference type="ChEBI" id="CHEBI:30616"/>
        <dbReference type="ChEBI" id="CHEBI:43474"/>
        <dbReference type="ChEBI" id="CHEBI:57455"/>
        <dbReference type="ChEBI" id="CHEBI:57457"/>
        <dbReference type="ChEBI" id="CHEBI:456216"/>
        <dbReference type="EC" id="6.3.3.2"/>
    </reaction>
</comment>
<feature type="region of interest" description="Disordered" evidence="6">
    <location>
        <begin position="260"/>
        <end position="302"/>
    </location>
</feature>
<dbReference type="AlphaFoldDB" id="A0A8H5LW22"/>
<feature type="compositionally biased region" description="Low complexity" evidence="6">
    <location>
        <begin position="260"/>
        <end position="273"/>
    </location>
</feature>
<keyword evidence="2" id="KW-0547">Nucleotide-binding</keyword>
<comment type="caution">
    <text evidence="7">The sequence shown here is derived from an EMBL/GenBank/DDBJ whole genome shotgun (WGS) entry which is preliminary data.</text>
</comment>